<dbReference type="GO" id="GO:0008270">
    <property type="term" value="F:zinc ion binding"/>
    <property type="evidence" value="ECO:0007669"/>
    <property type="project" value="UniProtKB-KW"/>
</dbReference>
<name>A0A7R9L4F8_9ACAR</name>
<reference evidence="3" key="1">
    <citation type="submission" date="2020-11" db="EMBL/GenBank/DDBJ databases">
        <authorList>
            <person name="Tran Van P."/>
        </authorList>
    </citation>
    <scope>NUCLEOTIDE SEQUENCE</scope>
</reference>
<dbReference type="Gene3D" id="3.30.160.60">
    <property type="entry name" value="Classic Zinc Finger"/>
    <property type="match status" value="1"/>
</dbReference>
<keyword evidence="4" id="KW-1185">Reference proteome</keyword>
<evidence type="ECO:0000256" key="1">
    <source>
        <dbReference type="PROSITE-ProRule" id="PRU00042"/>
    </source>
</evidence>
<sequence length="497" mass="55737">MTGSLHQNLLSELILKCHSLGSFDQMEVIHVAATPADLYNAVFVNIPLAPFFIDCIGEQDLNEMNVEIIWRHYSHSLFLTTTTGEQNHECCINDCERVFDDKESLDRHMRDDHNYRPVTREDILLKKGIRCDWPDCGLVCQTSRSLEMHRYRAHTKTKSLVCGDCGSCFGTKHCLTGHKRRCTSLLKYRRYNAAPATDDTDEELSPSPVKRQRTAIDEIFWCQYPNSGREYNTQSERNLNELEKLFRNSSGCSTNGASGAADFLYFHSLNGVQLLTKMLSQIMNGTRKRLTSLTDRSNAKLAVLYELVCGQHLDVADYVLQSQHVIDLLDILCHRINLLDTTLMSTSGEGTTALTCDIMVGALCRLLSTIFDTLHGHYSTLIDSTDDSLAFNHIIQDVISYIVSVGMIDKLSLMMANTRGPVDDNPELTQCLQSVVSLFSSLSKLMALRVEERFGARLADDDTQLMLTFQMTHIGGVVSLIYGVILHSGAPQQADGD</sequence>
<dbReference type="EMBL" id="OC869769">
    <property type="protein sequence ID" value="CAD7634715.1"/>
    <property type="molecule type" value="Genomic_DNA"/>
</dbReference>
<dbReference type="OrthoDB" id="313366at2759"/>
<keyword evidence="1" id="KW-0479">Metal-binding</keyword>
<dbReference type="PROSITE" id="PS00028">
    <property type="entry name" value="ZINC_FINGER_C2H2_1"/>
    <property type="match status" value="2"/>
</dbReference>
<feature type="domain" description="C2H2-type" evidence="2">
    <location>
        <begin position="88"/>
        <end position="117"/>
    </location>
</feature>
<proteinExistence type="predicted"/>
<evidence type="ECO:0000259" key="2">
    <source>
        <dbReference type="PROSITE" id="PS50157"/>
    </source>
</evidence>
<dbReference type="InterPro" id="IPR013087">
    <property type="entry name" value="Znf_C2H2_type"/>
</dbReference>
<dbReference type="GO" id="GO:0046961">
    <property type="term" value="F:proton-transporting ATPase activity, rotational mechanism"/>
    <property type="evidence" value="ECO:0007669"/>
    <property type="project" value="InterPro"/>
</dbReference>
<accession>A0A7R9L4F8</accession>
<protein>
    <recommendedName>
        <fullName evidence="2">C2H2-type domain-containing protein</fullName>
    </recommendedName>
</protein>
<dbReference type="InterPro" id="IPR036236">
    <property type="entry name" value="Znf_C2H2_sf"/>
</dbReference>
<dbReference type="EMBL" id="CAJPIZ010015194">
    <property type="protein sequence ID" value="CAG2115145.1"/>
    <property type="molecule type" value="Genomic_DNA"/>
</dbReference>
<evidence type="ECO:0000313" key="4">
    <source>
        <dbReference type="Proteomes" id="UP000759131"/>
    </source>
</evidence>
<dbReference type="PROSITE" id="PS50157">
    <property type="entry name" value="ZINC_FINGER_C2H2_2"/>
    <property type="match status" value="1"/>
</dbReference>
<evidence type="ECO:0000313" key="3">
    <source>
        <dbReference type="EMBL" id="CAD7634715.1"/>
    </source>
</evidence>
<dbReference type="PANTHER" id="PTHR11028">
    <property type="entry name" value="VACUOLAR ATP SYNTHASE SUBUNIT AC39"/>
    <property type="match status" value="1"/>
</dbReference>
<dbReference type="Proteomes" id="UP000759131">
    <property type="component" value="Unassembled WGS sequence"/>
</dbReference>
<dbReference type="GO" id="GO:0033179">
    <property type="term" value="C:proton-transporting V-type ATPase, V0 domain"/>
    <property type="evidence" value="ECO:0007669"/>
    <property type="project" value="InterPro"/>
</dbReference>
<gene>
    <name evidence="3" type="ORF">OSB1V03_LOCUS15110</name>
</gene>
<keyword evidence="1" id="KW-0863">Zinc-finger</keyword>
<dbReference type="SUPFAM" id="SSF57667">
    <property type="entry name" value="beta-beta-alpha zinc fingers"/>
    <property type="match status" value="1"/>
</dbReference>
<dbReference type="SMART" id="SM00355">
    <property type="entry name" value="ZnF_C2H2"/>
    <property type="match status" value="3"/>
</dbReference>
<dbReference type="AlphaFoldDB" id="A0A7R9L4F8"/>
<organism evidence="3">
    <name type="scientific">Medioppia subpectinata</name>
    <dbReference type="NCBI Taxonomy" id="1979941"/>
    <lineage>
        <taxon>Eukaryota</taxon>
        <taxon>Metazoa</taxon>
        <taxon>Ecdysozoa</taxon>
        <taxon>Arthropoda</taxon>
        <taxon>Chelicerata</taxon>
        <taxon>Arachnida</taxon>
        <taxon>Acari</taxon>
        <taxon>Acariformes</taxon>
        <taxon>Sarcoptiformes</taxon>
        <taxon>Oribatida</taxon>
        <taxon>Brachypylina</taxon>
        <taxon>Oppioidea</taxon>
        <taxon>Oppiidae</taxon>
        <taxon>Medioppia</taxon>
    </lineage>
</organism>
<dbReference type="InterPro" id="IPR016727">
    <property type="entry name" value="ATPase_V0-cplx_dsu"/>
</dbReference>
<keyword evidence="1" id="KW-0862">Zinc</keyword>